<feature type="coiled-coil region" evidence="1">
    <location>
        <begin position="46"/>
        <end position="80"/>
    </location>
</feature>
<dbReference type="Proteomes" id="UP000660265">
    <property type="component" value="Unassembled WGS sequence"/>
</dbReference>
<sequence length="130" mass="14319">MSIVQDLCTRARHRGHTPFQLIQKIGRLERENDGMACQMVGLTTENGELRAERNQLGQQLDTARIELSGAREDLAAQTAELIALRAFKANVLAVSVPAVGTRQVEPDDRPTEPAGINVRPLWDALRDHAA</sequence>
<gene>
    <name evidence="2" type="ORF">GCM10011583_18540</name>
</gene>
<dbReference type="RefSeq" id="WP_189106880.1">
    <property type="nucleotide sequence ID" value="NZ_BMMV01000005.1"/>
</dbReference>
<evidence type="ECO:0000313" key="3">
    <source>
        <dbReference type="Proteomes" id="UP000660265"/>
    </source>
</evidence>
<reference evidence="3" key="1">
    <citation type="journal article" date="2019" name="Int. J. Syst. Evol. Microbiol.">
        <title>The Global Catalogue of Microorganisms (GCM) 10K type strain sequencing project: providing services to taxonomists for standard genome sequencing and annotation.</title>
        <authorList>
            <consortium name="The Broad Institute Genomics Platform"/>
            <consortium name="The Broad Institute Genome Sequencing Center for Infectious Disease"/>
            <person name="Wu L."/>
            <person name="Ma J."/>
        </authorList>
    </citation>
    <scope>NUCLEOTIDE SEQUENCE [LARGE SCALE GENOMIC DNA]</scope>
    <source>
        <strain evidence="3">CGMCC 4.7275</strain>
    </source>
</reference>
<name>A0ABQ2E1F1_9ACTN</name>
<accession>A0ABQ2E1F1</accession>
<proteinExistence type="predicted"/>
<dbReference type="EMBL" id="BMMV01000005">
    <property type="protein sequence ID" value="GGJ87290.1"/>
    <property type="molecule type" value="Genomic_DNA"/>
</dbReference>
<evidence type="ECO:0000313" key="2">
    <source>
        <dbReference type="EMBL" id="GGJ87290.1"/>
    </source>
</evidence>
<comment type="caution">
    <text evidence="2">The sequence shown here is derived from an EMBL/GenBank/DDBJ whole genome shotgun (WGS) entry which is preliminary data.</text>
</comment>
<evidence type="ECO:0000256" key="1">
    <source>
        <dbReference type="SAM" id="Coils"/>
    </source>
</evidence>
<keyword evidence="3" id="KW-1185">Reference proteome</keyword>
<protein>
    <submittedName>
        <fullName evidence="2">Uncharacterized protein</fullName>
    </submittedName>
</protein>
<organism evidence="2 3">
    <name type="scientific">Streptomyces camponoticapitis</name>
    <dbReference type="NCBI Taxonomy" id="1616125"/>
    <lineage>
        <taxon>Bacteria</taxon>
        <taxon>Bacillati</taxon>
        <taxon>Actinomycetota</taxon>
        <taxon>Actinomycetes</taxon>
        <taxon>Kitasatosporales</taxon>
        <taxon>Streptomycetaceae</taxon>
        <taxon>Streptomyces</taxon>
    </lineage>
</organism>
<keyword evidence="1" id="KW-0175">Coiled coil</keyword>